<protein>
    <submittedName>
        <fullName evidence="2">Uncharacterized protein</fullName>
    </submittedName>
</protein>
<sequence length="170" mass="17771">MHDVRHLIAPDAFRGVVATVMDNNPGMDEPTAARAVEEALKFVVAAAKFPTEPMRPLRLVDEGWHALILHTALYAKLCARLGRFVHHHPDGPDTTDHVSDGHLRTVALMEEAGLSPDRDLWTVPSPVPVGASGGRRRRGGSGSCSTSSCSSCGSQCGSSCGSSCGGGGGD</sequence>
<proteinExistence type="predicted"/>
<name>A0ABS3XFR5_9ACTN</name>
<dbReference type="EMBL" id="JADKMA010000099">
    <property type="protein sequence ID" value="MBO8193867.1"/>
    <property type="molecule type" value="Genomic_DNA"/>
</dbReference>
<organism evidence="2 3">
    <name type="scientific">Streptomyces oryzae</name>
    <dbReference type="NCBI Taxonomy" id="1434886"/>
    <lineage>
        <taxon>Bacteria</taxon>
        <taxon>Bacillati</taxon>
        <taxon>Actinomycetota</taxon>
        <taxon>Actinomycetes</taxon>
        <taxon>Kitasatosporales</taxon>
        <taxon>Streptomycetaceae</taxon>
        <taxon>Streptomyces</taxon>
    </lineage>
</organism>
<gene>
    <name evidence="2" type="ORF">ITI46_19685</name>
</gene>
<feature type="region of interest" description="Disordered" evidence="1">
    <location>
        <begin position="117"/>
        <end position="170"/>
    </location>
</feature>
<evidence type="ECO:0000313" key="3">
    <source>
        <dbReference type="Proteomes" id="UP001519064"/>
    </source>
</evidence>
<accession>A0ABS3XFR5</accession>
<evidence type="ECO:0000313" key="2">
    <source>
        <dbReference type="EMBL" id="MBO8193867.1"/>
    </source>
</evidence>
<reference evidence="2 3" key="1">
    <citation type="submission" date="2020-11" db="EMBL/GenBank/DDBJ databases">
        <title>Streptomyces spirodelae sp. nov., isolated from duckweed.</title>
        <authorList>
            <person name="Saimee Y."/>
            <person name="Duangmal K."/>
        </authorList>
    </citation>
    <scope>NUCLEOTIDE SEQUENCE [LARGE SCALE GENOMIC DNA]</scope>
    <source>
        <strain evidence="2 3">S16-07</strain>
    </source>
</reference>
<feature type="compositionally biased region" description="Low complexity" evidence="1">
    <location>
        <begin position="143"/>
        <end position="162"/>
    </location>
</feature>
<comment type="caution">
    <text evidence="2">The sequence shown here is derived from an EMBL/GenBank/DDBJ whole genome shotgun (WGS) entry which is preliminary data.</text>
</comment>
<evidence type="ECO:0000256" key="1">
    <source>
        <dbReference type="SAM" id="MobiDB-lite"/>
    </source>
</evidence>
<dbReference type="Proteomes" id="UP001519064">
    <property type="component" value="Unassembled WGS sequence"/>
</dbReference>
<dbReference type="RefSeq" id="WP_209240980.1">
    <property type="nucleotide sequence ID" value="NZ_JADKMA010000099.1"/>
</dbReference>
<keyword evidence="3" id="KW-1185">Reference proteome</keyword>